<keyword evidence="1" id="KW-0732">Signal</keyword>
<dbReference type="EMBL" id="MU858097">
    <property type="protein sequence ID" value="KAK4214186.1"/>
    <property type="molecule type" value="Genomic_DNA"/>
</dbReference>
<evidence type="ECO:0000313" key="3">
    <source>
        <dbReference type="Proteomes" id="UP001301769"/>
    </source>
</evidence>
<evidence type="ECO:0000313" key="2">
    <source>
        <dbReference type="EMBL" id="KAK4214186.1"/>
    </source>
</evidence>
<dbReference type="AlphaFoldDB" id="A0AAN6YA51"/>
<feature type="chain" id="PRO_5043036962" evidence="1">
    <location>
        <begin position="20"/>
        <end position="133"/>
    </location>
</feature>
<proteinExistence type="predicted"/>
<keyword evidence="3" id="KW-1185">Reference proteome</keyword>
<name>A0AAN6YA51_9PEZI</name>
<gene>
    <name evidence="2" type="ORF">QBC37DRAFT_421629</name>
</gene>
<sequence>MNLSRSLSVLLLLLQGVVAIPAPPPVTRQSNDRAFAKGDLHLVNCAPRIYETGPVSTQWLSLVIYCENNTDCSEPNHVPAERDICVKKASNVSGDYQRWENSEWQTCRFAERGPFSWVLVRLARLFPPTTEVG</sequence>
<comment type="caution">
    <text evidence="2">The sequence shown here is derived from an EMBL/GenBank/DDBJ whole genome shotgun (WGS) entry which is preliminary data.</text>
</comment>
<dbReference type="Proteomes" id="UP001301769">
    <property type="component" value="Unassembled WGS sequence"/>
</dbReference>
<protein>
    <submittedName>
        <fullName evidence="2">Uncharacterized protein</fullName>
    </submittedName>
</protein>
<organism evidence="2 3">
    <name type="scientific">Rhypophila decipiens</name>
    <dbReference type="NCBI Taxonomy" id="261697"/>
    <lineage>
        <taxon>Eukaryota</taxon>
        <taxon>Fungi</taxon>
        <taxon>Dikarya</taxon>
        <taxon>Ascomycota</taxon>
        <taxon>Pezizomycotina</taxon>
        <taxon>Sordariomycetes</taxon>
        <taxon>Sordariomycetidae</taxon>
        <taxon>Sordariales</taxon>
        <taxon>Naviculisporaceae</taxon>
        <taxon>Rhypophila</taxon>
    </lineage>
</organism>
<reference evidence="2" key="1">
    <citation type="journal article" date="2023" name="Mol. Phylogenet. Evol.">
        <title>Genome-scale phylogeny and comparative genomics of the fungal order Sordariales.</title>
        <authorList>
            <person name="Hensen N."/>
            <person name="Bonometti L."/>
            <person name="Westerberg I."/>
            <person name="Brannstrom I.O."/>
            <person name="Guillou S."/>
            <person name="Cros-Aarteil S."/>
            <person name="Calhoun S."/>
            <person name="Haridas S."/>
            <person name="Kuo A."/>
            <person name="Mondo S."/>
            <person name="Pangilinan J."/>
            <person name="Riley R."/>
            <person name="LaButti K."/>
            <person name="Andreopoulos B."/>
            <person name="Lipzen A."/>
            <person name="Chen C."/>
            <person name="Yan M."/>
            <person name="Daum C."/>
            <person name="Ng V."/>
            <person name="Clum A."/>
            <person name="Steindorff A."/>
            <person name="Ohm R.A."/>
            <person name="Martin F."/>
            <person name="Silar P."/>
            <person name="Natvig D.O."/>
            <person name="Lalanne C."/>
            <person name="Gautier V."/>
            <person name="Ament-Velasquez S.L."/>
            <person name="Kruys A."/>
            <person name="Hutchinson M.I."/>
            <person name="Powell A.J."/>
            <person name="Barry K."/>
            <person name="Miller A.N."/>
            <person name="Grigoriev I.V."/>
            <person name="Debuchy R."/>
            <person name="Gladieux P."/>
            <person name="Hiltunen Thoren M."/>
            <person name="Johannesson H."/>
        </authorList>
    </citation>
    <scope>NUCLEOTIDE SEQUENCE</scope>
    <source>
        <strain evidence="2">PSN293</strain>
    </source>
</reference>
<feature type="signal peptide" evidence="1">
    <location>
        <begin position="1"/>
        <end position="19"/>
    </location>
</feature>
<reference evidence="2" key="2">
    <citation type="submission" date="2023-05" db="EMBL/GenBank/DDBJ databases">
        <authorList>
            <consortium name="Lawrence Berkeley National Laboratory"/>
            <person name="Steindorff A."/>
            <person name="Hensen N."/>
            <person name="Bonometti L."/>
            <person name="Westerberg I."/>
            <person name="Brannstrom I.O."/>
            <person name="Guillou S."/>
            <person name="Cros-Aarteil S."/>
            <person name="Calhoun S."/>
            <person name="Haridas S."/>
            <person name="Kuo A."/>
            <person name="Mondo S."/>
            <person name="Pangilinan J."/>
            <person name="Riley R."/>
            <person name="Labutti K."/>
            <person name="Andreopoulos B."/>
            <person name="Lipzen A."/>
            <person name="Chen C."/>
            <person name="Yanf M."/>
            <person name="Daum C."/>
            <person name="Ng V."/>
            <person name="Clum A."/>
            <person name="Ohm R."/>
            <person name="Martin F."/>
            <person name="Silar P."/>
            <person name="Natvig D."/>
            <person name="Lalanne C."/>
            <person name="Gautier V."/>
            <person name="Ament-Velasquez S.L."/>
            <person name="Kruys A."/>
            <person name="Hutchinson M.I."/>
            <person name="Powell A.J."/>
            <person name="Barry K."/>
            <person name="Miller A.N."/>
            <person name="Grigoriev I.V."/>
            <person name="Debuchy R."/>
            <person name="Gladieux P."/>
            <person name="Thoren M.H."/>
            <person name="Johannesson H."/>
        </authorList>
    </citation>
    <scope>NUCLEOTIDE SEQUENCE</scope>
    <source>
        <strain evidence="2">PSN293</strain>
    </source>
</reference>
<evidence type="ECO:0000256" key="1">
    <source>
        <dbReference type="SAM" id="SignalP"/>
    </source>
</evidence>
<accession>A0AAN6YA51</accession>